<gene>
    <name evidence="7" type="ORF">AQUCO_02500341v1</name>
</gene>
<dbReference type="OrthoDB" id="6133115at2759"/>
<dbReference type="InterPro" id="IPR022003">
    <property type="entry name" value="RST"/>
</dbReference>
<proteinExistence type="predicted"/>
<evidence type="ECO:0000313" key="7">
    <source>
        <dbReference type="EMBL" id="PIA40559.1"/>
    </source>
</evidence>
<feature type="domain" description="PARP catalytic" evidence="5">
    <location>
        <begin position="68"/>
        <end position="297"/>
    </location>
</feature>
<dbReference type="AlphaFoldDB" id="A0A2G5DAK0"/>
<dbReference type="PANTHER" id="PTHR32263">
    <property type="entry name" value="INACTIVE POLY [ADP-RIBOSE] POLYMERASE SRO4-RELATED"/>
    <property type="match status" value="1"/>
</dbReference>
<dbReference type="SUPFAM" id="SSF56399">
    <property type="entry name" value="ADP-ribosylation"/>
    <property type="match status" value="1"/>
</dbReference>
<keyword evidence="2" id="KW-0217">Developmental protein</keyword>
<evidence type="ECO:0000256" key="3">
    <source>
        <dbReference type="ARBA" id="ARBA00023016"/>
    </source>
</evidence>
<dbReference type="GO" id="GO:0003950">
    <property type="term" value="F:NAD+ poly-ADP-ribosyltransferase activity"/>
    <property type="evidence" value="ECO:0007669"/>
    <property type="project" value="InterPro"/>
</dbReference>
<keyword evidence="3" id="KW-0346">Stress response</keyword>
<dbReference type="PROSITE" id="PS51879">
    <property type="entry name" value="RST"/>
    <property type="match status" value="1"/>
</dbReference>
<dbReference type="InterPro" id="IPR012317">
    <property type="entry name" value="Poly(ADP-ribose)pol_cat_dom"/>
</dbReference>
<keyword evidence="4" id="KW-0539">Nucleus</keyword>
<dbReference type="InParanoid" id="A0A2G5DAK0"/>
<keyword evidence="8" id="KW-1185">Reference proteome</keyword>
<dbReference type="Pfam" id="PF00644">
    <property type="entry name" value="PARP"/>
    <property type="match status" value="1"/>
</dbReference>
<reference evidence="7 8" key="1">
    <citation type="submission" date="2017-09" db="EMBL/GenBank/DDBJ databases">
        <title>WGS assembly of Aquilegia coerulea Goldsmith.</title>
        <authorList>
            <person name="Hodges S."/>
            <person name="Kramer E."/>
            <person name="Nordborg M."/>
            <person name="Tomkins J."/>
            <person name="Borevitz J."/>
            <person name="Derieg N."/>
            <person name="Yan J."/>
            <person name="Mihaltcheva S."/>
            <person name="Hayes R.D."/>
            <person name="Rokhsar D."/>
        </authorList>
    </citation>
    <scope>NUCLEOTIDE SEQUENCE [LARGE SCALE GENOMIC DNA]</scope>
    <source>
        <strain evidence="8">cv. Goldsmith</strain>
    </source>
</reference>
<dbReference type="Gene3D" id="3.90.228.10">
    <property type="match status" value="1"/>
</dbReference>
<name>A0A2G5DAK0_AQUCA</name>
<evidence type="ECO:0000259" key="6">
    <source>
        <dbReference type="PROSITE" id="PS51879"/>
    </source>
</evidence>
<dbReference type="Proteomes" id="UP000230069">
    <property type="component" value="Unassembled WGS sequence"/>
</dbReference>
<dbReference type="PROSITE" id="PS51059">
    <property type="entry name" value="PARP_CATALYTIC"/>
    <property type="match status" value="1"/>
</dbReference>
<organism evidence="7 8">
    <name type="scientific">Aquilegia coerulea</name>
    <name type="common">Rocky mountain columbine</name>
    <dbReference type="NCBI Taxonomy" id="218851"/>
    <lineage>
        <taxon>Eukaryota</taxon>
        <taxon>Viridiplantae</taxon>
        <taxon>Streptophyta</taxon>
        <taxon>Embryophyta</taxon>
        <taxon>Tracheophyta</taxon>
        <taxon>Spermatophyta</taxon>
        <taxon>Magnoliopsida</taxon>
        <taxon>Ranunculales</taxon>
        <taxon>Ranunculaceae</taxon>
        <taxon>Thalictroideae</taxon>
        <taxon>Aquilegia</taxon>
    </lineage>
</organism>
<evidence type="ECO:0000259" key="5">
    <source>
        <dbReference type="PROSITE" id="PS51059"/>
    </source>
</evidence>
<accession>A0A2G5DAK0</accession>
<dbReference type="InterPro" id="IPR044964">
    <property type="entry name" value="RCD1/SRO1-5"/>
</dbReference>
<evidence type="ECO:0000313" key="8">
    <source>
        <dbReference type="Proteomes" id="UP000230069"/>
    </source>
</evidence>
<dbReference type="Pfam" id="PF12174">
    <property type="entry name" value="RST"/>
    <property type="match status" value="1"/>
</dbReference>
<dbReference type="STRING" id="218851.A0A2G5DAK0"/>
<evidence type="ECO:0000256" key="1">
    <source>
        <dbReference type="ARBA" id="ARBA00004123"/>
    </source>
</evidence>
<comment type="subcellular location">
    <subcellularLocation>
        <location evidence="1">Nucleus</location>
    </subcellularLocation>
</comment>
<dbReference type="EMBL" id="KZ305042">
    <property type="protein sequence ID" value="PIA40559.1"/>
    <property type="molecule type" value="Genomic_DNA"/>
</dbReference>
<evidence type="ECO:0000256" key="2">
    <source>
        <dbReference type="ARBA" id="ARBA00022473"/>
    </source>
</evidence>
<sequence>MEKNGLKCTLSTSDRSIGSVASRRSRFIPSNSLRKNRLYKQKVNTSYANLGLVNKHDEDMQLSDCESSNSSGNSKKKIGIFDDNGLVKLGGEENGHKIIEKAFVSAMGSLGKHISVVSIHKNSFSGLSGQARIQSFRIFSEMTTKKCQSNSGNVKFAWYGTTKDGVNRIINHGFSHSGKAENNGLHGHGIYLSPHYSPLESALSATKDEEGLKHILLCRVIMGNMEEIRPGSDQSHPSSKDFDSGVDNLLSPKKYIVWTTNMNTHILPEYVVSFKAPCGLGVLSPQEPMVRPKSPWMAFPTLISVLSKFLPLHTIKLIQKYHFEYQEKKLSRQHLILNVRRIVGDKLLISVIKSFREKQVKATTDSLPNSNGEVCGEYNGLPGNV</sequence>
<feature type="domain" description="RST" evidence="6">
    <location>
        <begin position="290"/>
        <end position="361"/>
    </location>
</feature>
<evidence type="ECO:0000256" key="4">
    <source>
        <dbReference type="ARBA" id="ARBA00023242"/>
    </source>
</evidence>
<dbReference type="FunCoup" id="A0A2G5DAK0">
    <property type="interactions" value="1"/>
</dbReference>
<dbReference type="PANTHER" id="PTHR32263:SF12">
    <property type="entry name" value="INACTIVE POLY [ADP-RIBOSE] POLYMERASE SRO4-RELATED"/>
    <property type="match status" value="1"/>
</dbReference>
<dbReference type="GO" id="GO:0005634">
    <property type="term" value="C:nucleus"/>
    <property type="evidence" value="ECO:0007669"/>
    <property type="project" value="UniProtKB-SubCell"/>
</dbReference>
<protein>
    <submittedName>
        <fullName evidence="7">Uncharacterized protein</fullName>
    </submittedName>
</protein>